<dbReference type="Gene3D" id="3.90.1150.10">
    <property type="entry name" value="Aspartate Aminotransferase, domain 1"/>
    <property type="match status" value="1"/>
</dbReference>
<keyword evidence="6 13" id="KW-0808">Transferase</keyword>
<dbReference type="NCBIfam" id="TIGR00699">
    <property type="entry name" value="GABAtrns_euk"/>
    <property type="match status" value="1"/>
</dbReference>
<dbReference type="GO" id="GO:0034386">
    <property type="term" value="F:4-aminobutyrate:2-oxoglutarate transaminase activity"/>
    <property type="evidence" value="ECO:0007669"/>
    <property type="project" value="UniProtKB-EC"/>
</dbReference>
<dbReference type="InterPro" id="IPR015424">
    <property type="entry name" value="PyrdxlP-dep_Trfase"/>
</dbReference>
<dbReference type="GO" id="GO:0005739">
    <property type="term" value="C:mitochondrion"/>
    <property type="evidence" value="ECO:0007669"/>
    <property type="project" value="TreeGrafter"/>
</dbReference>
<dbReference type="EMBL" id="KZ678380">
    <property type="protein sequence ID" value="PSS00947.1"/>
    <property type="molecule type" value="Genomic_DNA"/>
</dbReference>
<evidence type="ECO:0000313" key="13">
    <source>
        <dbReference type="EMBL" id="PSS00947.1"/>
    </source>
</evidence>
<dbReference type="AlphaFoldDB" id="A0A2T3AK34"/>
<dbReference type="GO" id="GO:0009450">
    <property type="term" value="P:gamma-aminobutyric acid catabolic process"/>
    <property type="evidence" value="ECO:0007669"/>
    <property type="project" value="TreeGrafter"/>
</dbReference>
<sequence>MGRFDGVEPSAPSVQTEIPGPKSKEQIADLDKVFDTRSLNMLTDYKASIGNYIADPDGNKLLDVYAQIASIPVGYNNPHLIDAMKSDAVVNALVNRPALGNFPPNDWAEVLRSGILKVAPKGLDQVFTAMAGSDANETAYKAAFMWKRQQQRGGAHIEFTEEELTSSMNNQTPGASELSILSFKTAFHGRLFGSLSTTRSKPIHKLDIPAFDWPQATFPLLKYPLEEHVEENRKAEQASLAEVEDLIKNYHVPPCAVIVEPIQSEGGDNHASPEFFCGLREVTKKHGVLLIVDEVQTGVGATGKFWAHEHWNLPSPPDMVTFSKKAQTAGYYFGNPELRPNKPYRQFNTWMGDPARAILFRSIIEEIEQHDLIAQTARVGNYLYGKLAELAKKYPGQFDNLRGKNQGTFIAFDNPRRDEFLKKAKSYGINIGGSGANAVRLRPMLTFEEKHADILLEALEKIAKSW</sequence>
<evidence type="ECO:0000256" key="4">
    <source>
        <dbReference type="ARBA" id="ARBA00018543"/>
    </source>
</evidence>
<protein>
    <recommendedName>
        <fullName evidence="4">4-aminobutyrate aminotransferase</fullName>
        <ecNumber evidence="3">2.6.1.19</ecNumber>
    </recommendedName>
    <alternativeName>
        <fullName evidence="9">GABA aminotransferase</fullName>
    </alternativeName>
    <alternativeName>
        <fullName evidence="8">Gamma-amino-N-butyrate transaminase</fullName>
    </alternativeName>
</protein>
<gene>
    <name evidence="13" type="ORF">BD289DRAFT_360394</name>
</gene>
<dbReference type="CDD" id="cd00610">
    <property type="entry name" value="OAT_like"/>
    <property type="match status" value="1"/>
</dbReference>
<evidence type="ECO:0000256" key="6">
    <source>
        <dbReference type="ARBA" id="ARBA00022679"/>
    </source>
</evidence>
<dbReference type="InterPro" id="IPR005814">
    <property type="entry name" value="Aminotrans_3"/>
</dbReference>
<comment type="catalytic activity">
    <reaction evidence="10">
        <text>4-aminobutanoate + 2-oxoglutarate = succinate semialdehyde + L-glutamate</text>
        <dbReference type="Rhea" id="RHEA:23352"/>
        <dbReference type="ChEBI" id="CHEBI:16810"/>
        <dbReference type="ChEBI" id="CHEBI:29985"/>
        <dbReference type="ChEBI" id="CHEBI:57706"/>
        <dbReference type="ChEBI" id="CHEBI:59888"/>
        <dbReference type="EC" id="2.6.1.19"/>
    </reaction>
</comment>
<dbReference type="PROSITE" id="PS00600">
    <property type="entry name" value="AA_TRANSFER_CLASS_3"/>
    <property type="match status" value="1"/>
</dbReference>
<dbReference type="GO" id="GO:0030170">
    <property type="term" value="F:pyridoxal phosphate binding"/>
    <property type="evidence" value="ECO:0007669"/>
    <property type="project" value="InterPro"/>
</dbReference>
<dbReference type="PANTHER" id="PTHR43206">
    <property type="entry name" value="AMINOTRANSFERASE"/>
    <property type="match status" value="1"/>
</dbReference>
<dbReference type="PIRSF" id="PIRSF000521">
    <property type="entry name" value="Transaminase_4ab_Lys_Orn"/>
    <property type="match status" value="1"/>
</dbReference>
<dbReference type="OrthoDB" id="10260828at2759"/>
<reference evidence="13 14" key="1">
    <citation type="journal article" date="2018" name="Mycol. Prog.">
        <title>Coniella lustricola, a new species from submerged detritus.</title>
        <authorList>
            <person name="Raudabaugh D.B."/>
            <person name="Iturriaga T."/>
            <person name="Carver A."/>
            <person name="Mondo S."/>
            <person name="Pangilinan J."/>
            <person name="Lipzen A."/>
            <person name="He G."/>
            <person name="Amirebrahimi M."/>
            <person name="Grigoriev I.V."/>
            <person name="Miller A.N."/>
        </authorList>
    </citation>
    <scope>NUCLEOTIDE SEQUENCE [LARGE SCALE GENOMIC DNA]</scope>
    <source>
        <strain evidence="13 14">B22-T-1</strain>
    </source>
</reference>
<comment type="similarity">
    <text evidence="2 11">Belongs to the class-III pyridoxal-phosphate-dependent aminotransferase family.</text>
</comment>
<organism evidence="13 14">
    <name type="scientific">Coniella lustricola</name>
    <dbReference type="NCBI Taxonomy" id="2025994"/>
    <lineage>
        <taxon>Eukaryota</taxon>
        <taxon>Fungi</taxon>
        <taxon>Dikarya</taxon>
        <taxon>Ascomycota</taxon>
        <taxon>Pezizomycotina</taxon>
        <taxon>Sordariomycetes</taxon>
        <taxon>Sordariomycetidae</taxon>
        <taxon>Diaporthales</taxon>
        <taxon>Schizoparmaceae</taxon>
        <taxon>Coniella</taxon>
    </lineage>
</organism>
<dbReference type="InParanoid" id="A0A2T3AK34"/>
<evidence type="ECO:0000256" key="10">
    <source>
        <dbReference type="ARBA" id="ARBA00048021"/>
    </source>
</evidence>
<dbReference type="InterPro" id="IPR004631">
    <property type="entry name" value="4NH2But_aminotransferase_euk"/>
</dbReference>
<name>A0A2T3AK34_9PEZI</name>
<evidence type="ECO:0000256" key="12">
    <source>
        <dbReference type="SAM" id="MobiDB-lite"/>
    </source>
</evidence>
<evidence type="ECO:0000313" key="14">
    <source>
        <dbReference type="Proteomes" id="UP000241462"/>
    </source>
</evidence>
<dbReference type="InterPro" id="IPR015421">
    <property type="entry name" value="PyrdxlP-dep_Trfase_major"/>
</dbReference>
<dbReference type="Gene3D" id="3.40.640.10">
    <property type="entry name" value="Type I PLP-dependent aspartate aminotransferase-like (Major domain)"/>
    <property type="match status" value="1"/>
</dbReference>
<dbReference type="SUPFAM" id="SSF53383">
    <property type="entry name" value="PLP-dependent transferases"/>
    <property type="match status" value="1"/>
</dbReference>
<dbReference type="Proteomes" id="UP000241462">
    <property type="component" value="Unassembled WGS sequence"/>
</dbReference>
<evidence type="ECO:0000256" key="9">
    <source>
        <dbReference type="ARBA" id="ARBA00031787"/>
    </source>
</evidence>
<dbReference type="STRING" id="2025994.A0A2T3AK34"/>
<dbReference type="PANTHER" id="PTHR43206:SF1">
    <property type="entry name" value="4-AMINOBUTYRATE AMINOTRANSFERASE, MITOCHONDRIAL"/>
    <property type="match status" value="1"/>
</dbReference>
<evidence type="ECO:0000256" key="2">
    <source>
        <dbReference type="ARBA" id="ARBA00008954"/>
    </source>
</evidence>
<evidence type="ECO:0000256" key="8">
    <source>
        <dbReference type="ARBA" id="ARBA00030204"/>
    </source>
</evidence>
<evidence type="ECO:0000256" key="7">
    <source>
        <dbReference type="ARBA" id="ARBA00022898"/>
    </source>
</evidence>
<proteinExistence type="inferred from homology"/>
<dbReference type="Pfam" id="PF00202">
    <property type="entry name" value="Aminotran_3"/>
    <property type="match status" value="1"/>
</dbReference>
<evidence type="ECO:0000256" key="1">
    <source>
        <dbReference type="ARBA" id="ARBA00001933"/>
    </source>
</evidence>
<dbReference type="InterPro" id="IPR049704">
    <property type="entry name" value="Aminotrans_3_PPA_site"/>
</dbReference>
<keyword evidence="5 13" id="KW-0032">Aminotransferase</keyword>
<keyword evidence="14" id="KW-1185">Reference proteome</keyword>
<dbReference type="EC" id="2.6.1.19" evidence="3"/>
<feature type="region of interest" description="Disordered" evidence="12">
    <location>
        <begin position="1"/>
        <end position="22"/>
    </location>
</feature>
<accession>A0A2T3AK34</accession>
<keyword evidence="7 11" id="KW-0663">Pyridoxal phosphate</keyword>
<dbReference type="FunFam" id="3.40.640.10:FF:000029">
    <property type="entry name" value="4-aminobutyrate aminotransferase, mitochondrial"/>
    <property type="match status" value="1"/>
</dbReference>
<evidence type="ECO:0000256" key="5">
    <source>
        <dbReference type="ARBA" id="ARBA00022576"/>
    </source>
</evidence>
<comment type="cofactor">
    <cofactor evidence="1">
        <name>pyridoxal 5'-phosphate</name>
        <dbReference type="ChEBI" id="CHEBI:597326"/>
    </cofactor>
</comment>
<dbReference type="InterPro" id="IPR015422">
    <property type="entry name" value="PyrdxlP-dep_Trfase_small"/>
</dbReference>
<evidence type="ECO:0000256" key="3">
    <source>
        <dbReference type="ARBA" id="ARBA00012912"/>
    </source>
</evidence>
<dbReference type="FunCoup" id="A0A2T3AK34">
    <property type="interactions" value="259"/>
</dbReference>
<evidence type="ECO:0000256" key="11">
    <source>
        <dbReference type="RuleBase" id="RU003560"/>
    </source>
</evidence>